<protein>
    <submittedName>
        <fullName evidence="3">Uncharacterized protein</fullName>
    </submittedName>
</protein>
<gene>
    <name evidence="3" type="ORF">GTK09_03035</name>
</gene>
<comment type="caution">
    <text evidence="3">The sequence shown here is derived from an EMBL/GenBank/DDBJ whole genome shotgun (WGS) entry which is preliminary data.</text>
</comment>
<reference evidence="3 4" key="1">
    <citation type="submission" date="2020-01" db="EMBL/GenBank/DDBJ databases">
        <title>Jiella pacifica sp. nov.</title>
        <authorList>
            <person name="Xue Z."/>
            <person name="Zhu S."/>
            <person name="Chen J."/>
            <person name="Yang J."/>
        </authorList>
    </citation>
    <scope>NUCLEOTIDE SEQUENCE [LARGE SCALE GENOMIC DNA]</scope>
    <source>
        <strain evidence="3 4">40Bstr34</strain>
    </source>
</reference>
<sequence length="192" mass="19917">MSGEAPTPEQLSPDVSARPIVAAVALAFAIAITVMSLLGFAFWYMLGYLPNNTSPQAVTGFPRPRLQVVPKIDLDRSNAAGIAQLTQSANVPINEAMRLVASRPDPYAPLLPESDVPDGAGLRAMKAQTAQSPSGGVTFDAGARTGAMSPQIEGAPPPGQPGLGEATRVPTDAFDGTPNYQPPPEENSGVVR</sequence>
<evidence type="ECO:0000256" key="2">
    <source>
        <dbReference type="SAM" id="Phobius"/>
    </source>
</evidence>
<keyword evidence="2" id="KW-0472">Membrane</keyword>
<accession>A0A6N9SYI2</accession>
<proteinExistence type="predicted"/>
<dbReference type="Proteomes" id="UP000469011">
    <property type="component" value="Unassembled WGS sequence"/>
</dbReference>
<feature type="region of interest" description="Disordered" evidence="1">
    <location>
        <begin position="127"/>
        <end position="192"/>
    </location>
</feature>
<dbReference type="EMBL" id="JAAAMG010000002">
    <property type="protein sequence ID" value="NDW03392.1"/>
    <property type="molecule type" value="Genomic_DNA"/>
</dbReference>
<name>A0A6N9SYI2_9HYPH</name>
<evidence type="ECO:0000313" key="3">
    <source>
        <dbReference type="EMBL" id="NDW03392.1"/>
    </source>
</evidence>
<keyword evidence="4" id="KW-1185">Reference proteome</keyword>
<feature type="transmembrane region" description="Helical" evidence="2">
    <location>
        <begin position="20"/>
        <end position="46"/>
    </location>
</feature>
<dbReference type="RefSeq" id="WP_163461035.1">
    <property type="nucleotide sequence ID" value="NZ_JAAAMG010000002.1"/>
</dbReference>
<evidence type="ECO:0000256" key="1">
    <source>
        <dbReference type="SAM" id="MobiDB-lite"/>
    </source>
</evidence>
<dbReference type="AlphaFoldDB" id="A0A6N9SYI2"/>
<evidence type="ECO:0000313" key="4">
    <source>
        <dbReference type="Proteomes" id="UP000469011"/>
    </source>
</evidence>
<keyword evidence="2" id="KW-1133">Transmembrane helix</keyword>
<organism evidence="3 4">
    <name type="scientific">Jiella pacifica</name>
    <dbReference type="NCBI Taxonomy" id="2696469"/>
    <lineage>
        <taxon>Bacteria</taxon>
        <taxon>Pseudomonadati</taxon>
        <taxon>Pseudomonadota</taxon>
        <taxon>Alphaproteobacteria</taxon>
        <taxon>Hyphomicrobiales</taxon>
        <taxon>Aurantimonadaceae</taxon>
        <taxon>Jiella</taxon>
    </lineage>
</organism>
<keyword evidence="2" id="KW-0812">Transmembrane</keyword>